<dbReference type="GO" id="GO:0012505">
    <property type="term" value="C:endomembrane system"/>
    <property type="evidence" value="ECO:0007669"/>
    <property type="project" value="UniProtKB-SubCell"/>
</dbReference>
<protein>
    <submittedName>
        <fullName evidence="3">Uncharacterized protein</fullName>
    </submittedName>
</protein>
<dbReference type="EMBL" id="OIVN01006185">
    <property type="protein sequence ID" value="SPD27253.1"/>
    <property type="molecule type" value="Genomic_DNA"/>
</dbReference>
<reference evidence="3" key="1">
    <citation type="submission" date="2018-02" db="EMBL/GenBank/DDBJ databases">
        <authorList>
            <person name="Cohen D.B."/>
            <person name="Kent A.D."/>
        </authorList>
    </citation>
    <scope>NUCLEOTIDE SEQUENCE</scope>
</reference>
<evidence type="ECO:0000256" key="2">
    <source>
        <dbReference type="ARBA" id="ARBA00023136"/>
    </source>
</evidence>
<organism evidence="3">
    <name type="scientific">Fagus sylvatica</name>
    <name type="common">Beechnut</name>
    <dbReference type="NCBI Taxonomy" id="28930"/>
    <lineage>
        <taxon>Eukaryota</taxon>
        <taxon>Viridiplantae</taxon>
        <taxon>Streptophyta</taxon>
        <taxon>Embryophyta</taxon>
        <taxon>Tracheophyta</taxon>
        <taxon>Spermatophyta</taxon>
        <taxon>Magnoliopsida</taxon>
        <taxon>eudicotyledons</taxon>
        <taxon>Gunneridae</taxon>
        <taxon>Pentapetalae</taxon>
        <taxon>rosids</taxon>
        <taxon>fabids</taxon>
        <taxon>Fagales</taxon>
        <taxon>Fagaceae</taxon>
        <taxon>Fagus</taxon>
    </lineage>
</organism>
<sequence>MSRAEELWERLVRAALRRERTGIDAFGRPYTGIAGNVPSSLSNNRDIDEILRAADEIQDEDPNVSRILCEHAYSLAQNLDPNSEGRGVLQFKTGLMSVIKQKLAKKEVGAIDRSQDIARLQEFYKFYRENNNVDKLREEEMTLREPSAFSGNLGEYVSELERAY</sequence>
<evidence type="ECO:0000313" key="3">
    <source>
        <dbReference type="EMBL" id="SPD27253.1"/>
    </source>
</evidence>
<dbReference type="InterPro" id="IPR023175">
    <property type="entry name" value="Vta1/CALS_N_sf"/>
</dbReference>
<proteinExistence type="predicted"/>
<gene>
    <name evidence="3" type="ORF">FSB_LOCUS55135</name>
</gene>
<evidence type="ECO:0000256" key="1">
    <source>
        <dbReference type="ARBA" id="ARBA00004308"/>
    </source>
</evidence>
<name>A0A2N9ISY9_FAGSY</name>
<comment type="subcellular location">
    <subcellularLocation>
        <location evidence="1">Endomembrane system</location>
    </subcellularLocation>
</comment>
<dbReference type="Gene3D" id="1.25.40.270">
    <property type="entry name" value="Vacuolar protein sorting-associated protein vta1"/>
    <property type="match status" value="1"/>
</dbReference>
<dbReference type="AlphaFoldDB" id="A0A2N9ISY9"/>
<keyword evidence="2" id="KW-0472">Membrane</keyword>
<accession>A0A2N9ISY9</accession>